<dbReference type="InParanoid" id="A0A1Q3BN37"/>
<dbReference type="Proteomes" id="UP000187406">
    <property type="component" value="Unassembled WGS sequence"/>
</dbReference>
<dbReference type="EMBL" id="BDDD01000715">
    <property type="protein sequence ID" value="GAV69328.1"/>
    <property type="molecule type" value="Genomic_DNA"/>
</dbReference>
<sequence length="133" mass="15368">MPPFFDGNNFNKWKIKMTSFIQSLDYDHWDVVMGMELPNSKIRNDGNERELLKLNAKAKHIIFCSLSSNFFESISLRNSAKEIWNKLQECYGTSSCLMVIKESGSHSDEEDSSKGENEVSCDDFVENKCFFDE</sequence>
<comment type="caution">
    <text evidence="1">The sequence shown here is derived from an EMBL/GenBank/DDBJ whole genome shotgun (WGS) entry which is preliminary data.</text>
</comment>
<organism evidence="1 2">
    <name type="scientific">Cephalotus follicularis</name>
    <name type="common">Albany pitcher plant</name>
    <dbReference type="NCBI Taxonomy" id="3775"/>
    <lineage>
        <taxon>Eukaryota</taxon>
        <taxon>Viridiplantae</taxon>
        <taxon>Streptophyta</taxon>
        <taxon>Embryophyta</taxon>
        <taxon>Tracheophyta</taxon>
        <taxon>Spermatophyta</taxon>
        <taxon>Magnoliopsida</taxon>
        <taxon>eudicotyledons</taxon>
        <taxon>Gunneridae</taxon>
        <taxon>Pentapetalae</taxon>
        <taxon>rosids</taxon>
        <taxon>fabids</taxon>
        <taxon>Oxalidales</taxon>
        <taxon>Cephalotaceae</taxon>
        <taxon>Cephalotus</taxon>
    </lineage>
</organism>
<evidence type="ECO:0000313" key="1">
    <source>
        <dbReference type="EMBL" id="GAV69328.1"/>
    </source>
</evidence>
<proteinExistence type="predicted"/>
<accession>A0A1Q3BN37</accession>
<reference evidence="2" key="1">
    <citation type="submission" date="2016-04" db="EMBL/GenBank/DDBJ databases">
        <title>Cephalotus genome sequencing.</title>
        <authorList>
            <person name="Fukushima K."/>
            <person name="Hasebe M."/>
            <person name="Fang X."/>
        </authorList>
    </citation>
    <scope>NUCLEOTIDE SEQUENCE [LARGE SCALE GENOMIC DNA]</scope>
    <source>
        <strain evidence="2">cv. St1</strain>
    </source>
</reference>
<name>A0A1Q3BN37_CEPFO</name>
<dbReference type="OrthoDB" id="7478066at2759"/>
<dbReference type="PANTHER" id="PTHR35317:SF31">
    <property type="entry name" value="DUF4219 DOMAIN-CONTAINING PROTEIN"/>
    <property type="match status" value="1"/>
</dbReference>
<dbReference type="PANTHER" id="PTHR35317">
    <property type="entry name" value="OS04G0629600 PROTEIN"/>
    <property type="match status" value="1"/>
</dbReference>
<evidence type="ECO:0000313" key="2">
    <source>
        <dbReference type="Proteomes" id="UP000187406"/>
    </source>
</evidence>
<protein>
    <submittedName>
        <fullName evidence="1">DUF4219 domain-containing protein</fullName>
    </submittedName>
</protein>
<gene>
    <name evidence="1" type="ORF">CFOL_v3_12829</name>
</gene>
<dbReference type="AlphaFoldDB" id="A0A1Q3BN37"/>
<keyword evidence="2" id="KW-1185">Reference proteome</keyword>
<dbReference type="Pfam" id="PF14223">
    <property type="entry name" value="Retrotran_gag_2"/>
    <property type="match status" value="1"/>
</dbReference>